<dbReference type="Pfam" id="PF13023">
    <property type="entry name" value="HD_3"/>
    <property type="match status" value="1"/>
</dbReference>
<dbReference type="SUPFAM" id="SSF109604">
    <property type="entry name" value="HD-domain/PDEase-like"/>
    <property type="match status" value="1"/>
</dbReference>
<name>A0A917R0A8_9ACTN</name>
<keyword evidence="3" id="KW-1185">Reference proteome</keyword>
<accession>A0A917R0A8</accession>
<protein>
    <recommendedName>
        <fullName evidence="1">HD domain-containing protein</fullName>
    </recommendedName>
</protein>
<proteinExistence type="predicted"/>
<evidence type="ECO:0000313" key="2">
    <source>
        <dbReference type="EMBL" id="GGK79143.1"/>
    </source>
</evidence>
<organism evidence="2 3">
    <name type="scientific">Streptomyces flaveus</name>
    <dbReference type="NCBI Taxonomy" id="66370"/>
    <lineage>
        <taxon>Bacteria</taxon>
        <taxon>Bacillati</taxon>
        <taxon>Actinomycetota</taxon>
        <taxon>Actinomycetes</taxon>
        <taxon>Kitasatosporales</taxon>
        <taxon>Streptomycetaceae</taxon>
        <taxon>Streptomyces</taxon>
        <taxon>Streptomyces aurantiacus group</taxon>
    </lineage>
</organism>
<evidence type="ECO:0000313" key="3">
    <source>
        <dbReference type="Proteomes" id="UP000637788"/>
    </source>
</evidence>
<dbReference type="AlphaFoldDB" id="A0A917R0A8"/>
<dbReference type="Proteomes" id="UP000637788">
    <property type="component" value="Unassembled WGS sequence"/>
</dbReference>
<reference evidence="2" key="1">
    <citation type="journal article" date="2014" name="Int. J. Syst. Evol. Microbiol.">
        <title>Complete genome sequence of Corynebacterium casei LMG S-19264T (=DSM 44701T), isolated from a smear-ripened cheese.</title>
        <authorList>
            <consortium name="US DOE Joint Genome Institute (JGI-PGF)"/>
            <person name="Walter F."/>
            <person name="Albersmeier A."/>
            <person name="Kalinowski J."/>
            <person name="Ruckert C."/>
        </authorList>
    </citation>
    <scope>NUCLEOTIDE SEQUENCE</scope>
    <source>
        <strain evidence="2">JCM 3035</strain>
    </source>
</reference>
<reference evidence="2" key="2">
    <citation type="submission" date="2020-09" db="EMBL/GenBank/DDBJ databases">
        <authorList>
            <person name="Sun Q."/>
            <person name="Ohkuma M."/>
        </authorList>
    </citation>
    <scope>NUCLEOTIDE SEQUENCE</scope>
    <source>
        <strain evidence="2">JCM 3035</strain>
    </source>
</reference>
<feature type="domain" description="HD" evidence="1">
    <location>
        <begin position="80"/>
        <end position="147"/>
    </location>
</feature>
<comment type="caution">
    <text evidence="2">The sequence shown here is derived from an EMBL/GenBank/DDBJ whole genome shotgun (WGS) entry which is preliminary data.</text>
</comment>
<dbReference type="EMBL" id="BMPQ01000011">
    <property type="protein sequence ID" value="GGK79143.1"/>
    <property type="molecule type" value="Genomic_DNA"/>
</dbReference>
<evidence type="ECO:0000259" key="1">
    <source>
        <dbReference type="Pfam" id="PF13023"/>
    </source>
</evidence>
<gene>
    <name evidence="2" type="ORF">GCM10010094_45450</name>
</gene>
<dbReference type="Gene3D" id="1.10.3210.10">
    <property type="entry name" value="Hypothetical protein af1432"/>
    <property type="match status" value="1"/>
</dbReference>
<sequence>MARSPLALRAQFRPHPLPAVDQLTAPLVGEGLDEKQAAAGLVVRGRCAEGGSGAGGVRDDDPCGLFAGAGDGGADQVAGMPEVLASGVRELVAEYEAKESAEAICARDADKLECMIQGIEYKAQGYENAQRWIDNSRGRLTTKSANELADAVLATGSLDWLRTALGERQSRPTP</sequence>
<dbReference type="InterPro" id="IPR006674">
    <property type="entry name" value="HD_domain"/>
</dbReference>